<evidence type="ECO:0000313" key="2">
    <source>
        <dbReference type="Proteomes" id="UP000243463"/>
    </source>
</evidence>
<organism evidence="1 2">
    <name type="scientific">Acinetobacter apis</name>
    <dbReference type="NCBI Taxonomy" id="1229165"/>
    <lineage>
        <taxon>Bacteria</taxon>
        <taxon>Pseudomonadati</taxon>
        <taxon>Pseudomonadota</taxon>
        <taxon>Gammaproteobacteria</taxon>
        <taxon>Moraxellales</taxon>
        <taxon>Moraxellaceae</taxon>
        <taxon>Acinetobacter</taxon>
    </lineage>
</organism>
<dbReference type="Proteomes" id="UP000243463">
    <property type="component" value="Unassembled WGS sequence"/>
</dbReference>
<gene>
    <name evidence="1" type="ORF">SAMN05444584_1441</name>
</gene>
<sequence>MRMLAKTGDESEMFFEQQMEIRIKNNYIDIICCTGGDSFVANIRYAAVDIRAAI</sequence>
<dbReference type="AlphaFoldDB" id="A0A217EGK8"/>
<reference evidence="2" key="1">
    <citation type="submission" date="2017-06" db="EMBL/GenBank/DDBJ databases">
        <authorList>
            <person name="Varghese N."/>
            <person name="Submissions S."/>
        </authorList>
    </citation>
    <scope>NUCLEOTIDE SEQUENCE [LARGE SCALE GENOMIC DNA]</scope>
    <source>
        <strain evidence="2">ANC 5114</strain>
    </source>
</reference>
<dbReference type="EMBL" id="FZLN01000002">
    <property type="protein sequence ID" value="SNQ29487.1"/>
    <property type="molecule type" value="Genomic_DNA"/>
</dbReference>
<protein>
    <submittedName>
        <fullName evidence="1">Uncharacterized protein</fullName>
    </submittedName>
</protein>
<proteinExistence type="predicted"/>
<evidence type="ECO:0000313" key="1">
    <source>
        <dbReference type="EMBL" id="SNQ29487.1"/>
    </source>
</evidence>
<accession>A0A217EGK8</accession>
<keyword evidence="2" id="KW-1185">Reference proteome</keyword>
<name>A0A217EGK8_9GAMM</name>